<dbReference type="Proteomes" id="UP001652564">
    <property type="component" value="Unassembled WGS sequence"/>
</dbReference>
<evidence type="ECO:0000313" key="3">
    <source>
        <dbReference type="EMBL" id="MCV2872786.1"/>
    </source>
</evidence>
<feature type="domain" description="FAD dependent oxidoreductase" evidence="2">
    <location>
        <begin position="37"/>
        <end position="385"/>
    </location>
</feature>
<reference evidence="3 4" key="1">
    <citation type="submission" date="2022-10" db="EMBL/GenBank/DDBJ databases">
        <title>Defluviimonas sp. nov., isolated from ocean surface sediments.</title>
        <authorList>
            <person name="He W."/>
            <person name="Wang L."/>
            <person name="Zhang D.-F."/>
        </authorList>
    </citation>
    <scope>NUCLEOTIDE SEQUENCE [LARGE SCALE GENOMIC DNA]</scope>
    <source>
        <strain evidence="3 4">WL0050</strain>
    </source>
</reference>
<evidence type="ECO:0000259" key="2">
    <source>
        <dbReference type="Pfam" id="PF01266"/>
    </source>
</evidence>
<dbReference type="PRINTS" id="PR00469">
    <property type="entry name" value="PNDRDTASEII"/>
</dbReference>
<dbReference type="InterPro" id="IPR036188">
    <property type="entry name" value="FAD/NAD-bd_sf"/>
</dbReference>
<organism evidence="3 4">
    <name type="scientific">Albidovulum litorale</name>
    <dbReference type="NCBI Taxonomy" id="2984134"/>
    <lineage>
        <taxon>Bacteria</taxon>
        <taxon>Pseudomonadati</taxon>
        <taxon>Pseudomonadota</taxon>
        <taxon>Alphaproteobacteria</taxon>
        <taxon>Rhodobacterales</taxon>
        <taxon>Paracoccaceae</taxon>
        <taxon>Albidovulum</taxon>
    </lineage>
</organism>
<dbReference type="SUPFAM" id="SSF51905">
    <property type="entry name" value="FAD/NAD(P)-binding domain"/>
    <property type="match status" value="1"/>
</dbReference>
<sequence length="434" mass="46987">MSGTDDLFTPDFKPAPYWWDRTPRPDLPRADPPTEADVVIIGSGYTGLHAALVTARAGLSTMVVDAEDAGHGCSTRNGGQISTSIKPGYAELSRRYGPDVATAIRADGQASLDFTGEFIRIEGIDCDHRVVGRFHGAHLPKSYDQLSRDCAVTHPGYTTDAFMVSPQDMPGELGTKAYHGGCVFPHHASVDPARYHAGLLCVAMEAGATVIPHCAATNLARGPTGQTVTTARGRIRAGRVILATNGYSGPLSPWHRRRIIPIGSYMIATDPIAPELMDSLFPTDRVLSDTRKLVYYYRPSPDRTRVLFGGRVSVTETDPRMSAPKLHAELVRLFPELKGTKVSHSWMGFVGYTFDTLAHIGERDGVHYAMGYCGSGVGMAGYLGMKLGRKAAGLADGETGLEQAPFPTRPLYSGNPWFLAPAVMAYRMRDRFGV</sequence>
<name>A0ABT2ZNS6_9RHOB</name>
<protein>
    <submittedName>
        <fullName evidence="3">FAD-binding oxidoreductase</fullName>
    </submittedName>
</protein>
<dbReference type="RefSeq" id="WP_263740012.1">
    <property type="nucleotide sequence ID" value="NZ_JAOWKZ010000003.1"/>
</dbReference>
<keyword evidence="4" id="KW-1185">Reference proteome</keyword>
<dbReference type="InterPro" id="IPR006076">
    <property type="entry name" value="FAD-dep_OxRdtase"/>
</dbReference>
<evidence type="ECO:0000313" key="4">
    <source>
        <dbReference type="Proteomes" id="UP001652564"/>
    </source>
</evidence>
<dbReference type="PANTHER" id="PTHR13847">
    <property type="entry name" value="SARCOSINE DEHYDROGENASE-RELATED"/>
    <property type="match status" value="1"/>
</dbReference>
<accession>A0ABT2ZNS6</accession>
<dbReference type="EMBL" id="JAOWKZ010000003">
    <property type="protein sequence ID" value="MCV2872786.1"/>
    <property type="molecule type" value="Genomic_DNA"/>
</dbReference>
<evidence type="ECO:0000256" key="1">
    <source>
        <dbReference type="ARBA" id="ARBA00023002"/>
    </source>
</evidence>
<dbReference type="Gene3D" id="3.30.9.10">
    <property type="entry name" value="D-Amino Acid Oxidase, subunit A, domain 2"/>
    <property type="match status" value="1"/>
</dbReference>
<dbReference type="PANTHER" id="PTHR13847:SF281">
    <property type="entry name" value="FAD DEPENDENT OXIDOREDUCTASE DOMAIN-CONTAINING PROTEIN"/>
    <property type="match status" value="1"/>
</dbReference>
<dbReference type="Pfam" id="PF01266">
    <property type="entry name" value="DAO"/>
    <property type="match status" value="1"/>
</dbReference>
<comment type="caution">
    <text evidence="3">The sequence shown here is derived from an EMBL/GenBank/DDBJ whole genome shotgun (WGS) entry which is preliminary data.</text>
</comment>
<gene>
    <name evidence="3" type="ORF">OEZ71_10820</name>
</gene>
<keyword evidence="1" id="KW-0560">Oxidoreductase</keyword>
<dbReference type="Gene3D" id="3.50.50.60">
    <property type="entry name" value="FAD/NAD(P)-binding domain"/>
    <property type="match status" value="1"/>
</dbReference>
<proteinExistence type="predicted"/>